<dbReference type="Proteomes" id="UP000001549">
    <property type="component" value="Chromosome"/>
</dbReference>
<accession>F8AV69</accession>
<feature type="region of interest" description="Disordered" evidence="1">
    <location>
        <begin position="190"/>
        <end position="214"/>
    </location>
</feature>
<feature type="chain" id="PRO_5038944081" evidence="2">
    <location>
        <begin position="24"/>
        <end position="214"/>
    </location>
</feature>
<evidence type="ECO:0000313" key="4">
    <source>
        <dbReference type="Proteomes" id="UP000001549"/>
    </source>
</evidence>
<evidence type="ECO:0000256" key="1">
    <source>
        <dbReference type="SAM" id="MobiDB-lite"/>
    </source>
</evidence>
<evidence type="ECO:0000313" key="3">
    <source>
        <dbReference type="EMBL" id="AEH10758.1"/>
    </source>
</evidence>
<organism evidence="3 4">
    <name type="scientific">Candidatus Protofrankia datiscae</name>
    <dbReference type="NCBI Taxonomy" id="2716812"/>
    <lineage>
        <taxon>Bacteria</taxon>
        <taxon>Bacillati</taxon>
        <taxon>Actinomycetota</taxon>
        <taxon>Actinomycetes</taxon>
        <taxon>Frankiales</taxon>
        <taxon>Frankiaceae</taxon>
        <taxon>Protofrankia</taxon>
    </lineage>
</organism>
<sequence precursor="true">MTLPALPTLPVLPAGFLALPLDAAGGLPAAAGLPAPDGDLRAVVVAVAGDLAALLGAAPDRTVWTSAACLERRPGPGSVAARDLPELARSVAAAALTAPPGPTLSGAEVRVVVLVVAGRRVLAAVPPRPGRPVAVLDAGRLRGHLLVDEVTVTAGALVAAGPTGARLSVGWRTLAAAPAAERSIAGQSVAGRLATGQPGDGPSVREEDPYAGLV</sequence>
<dbReference type="HOGENOM" id="CLU_1287259_0_0_11"/>
<gene>
    <name evidence="3" type="ordered locus">FsymDg_3467</name>
</gene>
<dbReference type="AlphaFoldDB" id="F8AV69"/>
<name>F8AV69_9ACTN</name>
<reference evidence="3 4" key="1">
    <citation type="submission" date="2011-05" db="EMBL/GenBank/DDBJ databases">
        <title>Complete sequence of chromosome of Frankia symbiont of Datisca glomerata.</title>
        <authorList>
            <consortium name="US DOE Joint Genome Institute"/>
            <person name="Lucas S."/>
            <person name="Han J."/>
            <person name="Lapidus A."/>
            <person name="Cheng J.-F."/>
            <person name="Goodwin L."/>
            <person name="Pitluck S."/>
            <person name="Peters L."/>
            <person name="Mikhailova N."/>
            <person name="Chertkov O."/>
            <person name="Teshima H."/>
            <person name="Han C."/>
            <person name="Tapia R."/>
            <person name="Land M."/>
            <person name="Hauser L."/>
            <person name="Kyrpides N."/>
            <person name="Ivanova N."/>
            <person name="Pagani I."/>
            <person name="Berry A."/>
            <person name="Pawlowski K."/>
            <person name="Persson T."/>
            <person name="Vanden Heuvel B."/>
            <person name="Benson D."/>
            <person name="Woyke T."/>
        </authorList>
    </citation>
    <scope>NUCLEOTIDE SEQUENCE [LARGE SCALE GENOMIC DNA]</scope>
    <source>
        <strain evidence="4">4085684</strain>
    </source>
</reference>
<keyword evidence="2" id="KW-0732">Signal</keyword>
<dbReference type="KEGG" id="fsy:FsymDg_3467"/>
<protein>
    <submittedName>
        <fullName evidence="3">Uncharacterized protein</fullName>
    </submittedName>
</protein>
<dbReference type="STRING" id="656024.FsymDg_3467"/>
<dbReference type="EMBL" id="CP002801">
    <property type="protein sequence ID" value="AEH10758.1"/>
    <property type="molecule type" value="Genomic_DNA"/>
</dbReference>
<dbReference type="RefSeq" id="WP_013874647.1">
    <property type="nucleotide sequence ID" value="NC_015656.1"/>
</dbReference>
<evidence type="ECO:0000256" key="2">
    <source>
        <dbReference type="SAM" id="SignalP"/>
    </source>
</evidence>
<proteinExistence type="predicted"/>
<feature type="signal peptide" evidence="2">
    <location>
        <begin position="1"/>
        <end position="23"/>
    </location>
</feature>
<keyword evidence="4" id="KW-1185">Reference proteome</keyword>